<feature type="binding site" evidence="4">
    <location>
        <position position="258"/>
    </location>
    <ligand>
        <name>ATP</name>
        <dbReference type="ChEBI" id="CHEBI:30616"/>
    </ligand>
</feature>
<keyword evidence="8" id="KW-0808">Transferase</keyword>
<evidence type="ECO:0000256" key="4">
    <source>
        <dbReference type="PROSITE-ProRule" id="PRU10141"/>
    </source>
</evidence>
<dbReference type="CDD" id="cd00060">
    <property type="entry name" value="FHA"/>
    <property type="match status" value="1"/>
</dbReference>
<accession>A0AAD5PAQ2</accession>
<dbReference type="GO" id="GO:0004672">
    <property type="term" value="F:protein kinase activity"/>
    <property type="evidence" value="ECO:0007669"/>
    <property type="project" value="InterPro"/>
</dbReference>
<dbReference type="InterPro" id="IPR008271">
    <property type="entry name" value="Ser/Thr_kinase_AS"/>
</dbReference>
<evidence type="ECO:0000256" key="3">
    <source>
        <dbReference type="ARBA" id="ARBA00022840"/>
    </source>
</evidence>
<feature type="compositionally biased region" description="Polar residues" evidence="5">
    <location>
        <begin position="70"/>
        <end position="79"/>
    </location>
</feature>
<dbReference type="CDD" id="cd05117">
    <property type="entry name" value="STKc_CAMK"/>
    <property type="match status" value="1"/>
</dbReference>
<dbReference type="PROSITE" id="PS50011">
    <property type="entry name" value="PROTEIN_KINASE_DOM"/>
    <property type="match status" value="1"/>
</dbReference>
<comment type="similarity">
    <text evidence="1">Belongs to the protein kinase superfamily. CAMK Ser/Thr protein kinase family. CHEK2 subfamily.</text>
</comment>
<feature type="compositionally biased region" description="Polar residues" evidence="5">
    <location>
        <begin position="1"/>
        <end position="17"/>
    </location>
</feature>
<feature type="compositionally biased region" description="Basic and acidic residues" evidence="5">
    <location>
        <begin position="46"/>
        <end position="55"/>
    </location>
</feature>
<dbReference type="PANTHER" id="PTHR24347">
    <property type="entry name" value="SERINE/THREONINE-PROTEIN KINASE"/>
    <property type="match status" value="1"/>
</dbReference>
<comment type="caution">
    <text evidence="8">The sequence shown here is derived from an EMBL/GenBank/DDBJ whole genome shotgun (WGS) entry which is preliminary data.</text>
</comment>
<evidence type="ECO:0000313" key="8">
    <source>
        <dbReference type="EMBL" id="KAI9252900.1"/>
    </source>
</evidence>
<dbReference type="InterPro" id="IPR000719">
    <property type="entry name" value="Prot_kinase_dom"/>
</dbReference>
<dbReference type="GO" id="GO:0005524">
    <property type="term" value="F:ATP binding"/>
    <property type="evidence" value="ECO:0007669"/>
    <property type="project" value="UniProtKB-UniRule"/>
</dbReference>
<proteinExistence type="inferred from homology"/>
<keyword evidence="8" id="KW-0418">Kinase</keyword>
<dbReference type="InterPro" id="IPR008984">
    <property type="entry name" value="SMAD_FHA_dom_sf"/>
</dbReference>
<gene>
    <name evidence="8" type="ORF">BDA99DRAFT_520355</name>
</gene>
<keyword evidence="9" id="KW-1185">Reference proteome</keyword>
<evidence type="ECO:0000313" key="9">
    <source>
        <dbReference type="Proteomes" id="UP001209540"/>
    </source>
</evidence>
<sequence>MTSNIIPTHTGSSSRSHWLQDKDNERTESPNGSADGTKYYSFGQRESQEESESRKRAQPTSNQESRKIAKTSTSTQRQSEPYIPDPAQFDQHKKAWGYLQALVPDYPSGYLERQSYDSAKRTGYLIGRAQGSDFRCEKKEISKQHCLIYMENGSNGVEKGISVYLEDLSSNGTYVNGQVIGSGKRVLLRSADSIQLVRRSKYDDDHVTNQFYRIILPPQFEVGTFYEEYDIGEVLGRGNFAKVYKATQKGTTQAVAVKMISKSRFDRRPKMLPSVIQEIGILMSLEAHPCVIQICKVYNEPKYLYLLLEYVEGGELFDYVVRRKKLSEPETRFVFLQLFCAIELLHSKGIAHRDLKPENILLVNKDRLHIKITDFGLAKMQNGQSPFLSQCGTPNYVAPEILDPSSVRAYGKECDLWSLGVMLYICLCGFPPFNEEVGPPPMKEQIKRGLYEFPDAYWSSISDEAKDLVKCLLTVDPAKRITVKEALNHAWMKKEVNKHPKEKECFSHFLLKYMIRLVARIVG</sequence>
<dbReference type="Proteomes" id="UP001209540">
    <property type="component" value="Unassembled WGS sequence"/>
</dbReference>
<dbReference type="AlphaFoldDB" id="A0AAD5PAQ2"/>
<dbReference type="EMBL" id="JAIXMP010000027">
    <property type="protein sequence ID" value="KAI9252900.1"/>
    <property type="molecule type" value="Genomic_DNA"/>
</dbReference>
<evidence type="ECO:0000256" key="1">
    <source>
        <dbReference type="ARBA" id="ARBA00005575"/>
    </source>
</evidence>
<feature type="region of interest" description="Disordered" evidence="5">
    <location>
        <begin position="1"/>
        <end position="87"/>
    </location>
</feature>
<reference evidence="8" key="1">
    <citation type="journal article" date="2022" name="IScience">
        <title>Evolution of zygomycete secretomes and the origins of terrestrial fungal ecologies.</title>
        <authorList>
            <person name="Chang Y."/>
            <person name="Wang Y."/>
            <person name="Mondo S."/>
            <person name="Ahrendt S."/>
            <person name="Andreopoulos W."/>
            <person name="Barry K."/>
            <person name="Beard J."/>
            <person name="Benny G.L."/>
            <person name="Blankenship S."/>
            <person name="Bonito G."/>
            <person name="Cuomo C."/>
            <person name="Desiro A."/>
            <person name="Gervers K.A."/>
            <person name="Hundley H."/>
            <person name="Kuo A."/>
            <person name="LaButti K."/>
            <person name="Lang B.F."/>
            <person name="Lipzen A."/>
            <person name="O'Donnell K."/>
            <person name="Pangilinan J."/>
            <person name="Reynolds N."/>
            <person name="Sandor L."/>
            <person name="Smith M.E."/>
            <person name="Tsang A."/>
            <person name="Grigoriev I.V."/>
            <person name="Stajich J.E."/>
            <person name="Spatafora J.W."/>
        </authorList>
    </citation>
    <scope>NUCLEOTIDE SEQUENCE</scope>
    <source>
        <strain evidence="8">RSA 2281</strain>
    </source>
</reference>
<keyword evidence="2 4" id="KW-0547">Nucleotide-binding</keyword>
<dbReference type="PROSITE" id="PS50006">
    <property type="entry name" value="FHA_DOMAIN"/>
    <property type="match status" value="1"/>
</dbReference>
<evidence type="ECO:0000259" key="7">
    <source>
        <dbReference type="PROSITE" id="PS50011"/>
    </source>
</evidence>
<dbReference type="InterPro" id="IPR000253">
    <property type="entry name" value="FHA_dom"/>
</dbReference>
<protein>
    <submittedName>
        <fullName evidence="8">Kinase-like domain-containing protein</fullName>
    </submittedName>
</protein>
<feature type="domain" description="FHA" evidence="6">
    <location>
        <begin position="124"/>
        <end position="180"/>
    </location>
</feature>
<dbReference type="FunFam" id="3.30.200.20:FF:000042">
    <property type="entry name" value="Aurora kinase A"/>
    <property type="match status" value="1"/>
</dbReference>
<dbReference type="PROSITE" id="PS00108">
    <property type="entry name" value="PROTEIN_KINASE_ST"/>
    <property type="match status" value="1"/>
</dbReference>
<evidence type="ECO:0000256" key="2">
    <source>
        <dbReference type="ARBA" id="ARBA00022741"/>
    </source>
</evidence>
<feature type="domain" description="Protein kinase" evidence="7">
    <location>
        <begin position="229"/>
        <end position="492"/>
    </location>
</feature>
<dbReference type="PROSITE" id="PS00107">
    <property type="entry name" value="PROTEIN_KINASE_ATP"/>
    <property type="match status" value="1"/>
</dbReference>
<dbReference type="Pfam" id="PF00498">
    <property type="entry name" value="FHA"/>
    <property type="match status" value="1"/>
</dbReference>
<dbReference type="SMART" id="SM00220">
    <property type="entry name" value="S_TKc"/>
    <property type="match status" value="1"/>
</dbReference>
<feature type="compositionally biased region" description="Basic and acidic residues" evidence="5">
    <location>
        <begin position="18"/>
        <end position="28"/>
    </location>
</feature>
<dbReference type="InterPro" id="IPR017441">
    <property type="entry name" value="Protein_kinase_ATP_BS"/>
</dbReference>
<dbReference type="SUPFAM" id="SSF49879">
    <property type="entry name" value="SMAD/FHA domain"/>
    <property type="match status" value="1"/>
</dbReference>
<evidence type="ECO:0000259" key="6">
    <source>
        <dbReference type="PROSITE" id="PS50006"/>
    </source>
</evidence>
<evidence type="ECO:0000256" key="5">
    <source>
        <dbReference type="SAM" id="MobiDB-lite"/>
    </source>
</evidence>
<name>A0AAD5PAQ2_9FUNG</name>
<dbReference type="InterPro" id="IPR011009">
    <property type="entry name" value="Kinase-like_dom_sf"/>
</dbReference>
<dbReference type="FunFam" id="1.10.510.10:FF:000571">
    <property type="entry name" value="Maternal embryonic leucine zipper kinase"/>
    <property type="match status" value="1"/>
</dbReference>
<dbReference type="Gene3D" id="1.10.510.10">
    <property type="entry name" value="Transferase(Phosphotransferase) domain 1"/>
    <property type="match status" value="1"/>
</dbReference>
<dbReference type="Gene3D" id="2.60.200.20">
    <property type="match status" value="1"/>
</dbReference>
<reference evidence="8" key="2">
    <citation type="submission" date="2023-02" db="EMBL/GenBank/DDBJ databases">
        <authorList>
            <consortium name="DOE Joint Genome Institute"/>
            <person name="Mondo S.J."/>
            <person name="Chang Y."/>
            <person name="Wang Y."/>
            <person name="Ahrendt S."/>
            <person name="Andreopoulos W."/>
            <person name="Barry K."/>
            <person name="Beard J."/>
            <person name="Benny G.L."/>
            <person name="Blankenship S."/>
            <person name="Bonito G."/>
            <person name="Cuomo C."/>
            <person name="Desiro A."/>
            <person name="Gervers K.A."/>
            <person name="Hundley H."/>
            <person name="Kuo A."/>
            <person name="LaButti K."/>
            <person name="Lang B.F."/>
            <person name="Lipzen A."/>
            <person name="O'Donnell K."/>
            <person name="Pangilinan J."/>
            <person name="Reynolds N."/>
            <person name="Sandor L."/>
            <person name="Smith M.W."/>
            <person name="Tsang A."/>
            <person name="Grigoriev I.V."/>
            <person name="Stajich J.E."/>
            <person name="Spatafora J.W."/>
        </authorList>
    </citation>
    <scope>NUCLEOTIDE SEQUENCE</scope>
    <source>
        <strain evidence="8">RSA 2281</strain>
    </source>
</reference>
<dbReference type="SUPFAM" id="SSF56112">
    <property type="entry name" value="Protein kinase-like (PK-like)"/>
    <property type="match status" value="1"/>
</dbReference>
<keyword evidence="3 4" id="KW-0067">ATP-binding</keyword>
<organism evidence="8 9">
    <name type="scientific">Phascolomyces articulosus</name>
    <dbReference type="NCBI Taxonomy" id="60185"/>
    <lineage>
        <taxon>Eukaryota</taxon>
        <taxon>Fungi</taxon>
        <taxon>Fungi incertae sedis</taxon>
        <taxon>Mucoromycota</taxon>
        <taxon>Mucoromycotina</taxon>
        <taxon>Mucoromycetes</taxon>
        <taxon>Mucorales</taxon>
        <taxon>Lichtheimiaceae</taxon>
        <taxon>Phascolomyces</taxon>
    </lineage>
</organism>
<dbReference type="Pfam" id="PF00069">
    <property type="entry name" value="Pkinase"/>
    <property type="match status" value="1"/>
</dbReference>
<dbReference type="SMART" id="SM00240">
    <property type="entry name" value="FHA"/>
    <property type="match status" value="1"/>
</dbReference>